<dbReference type="AlphaFoldDB" id="C6XP70"/>
<dbReference type="OrthoDB" id="9794948at2"/>
<reference evidence="2" key="1">
    <citation type="journal article" date="2011" name="J. Bacteriol.">
        <title>Genome sequences of eight morphologically diverse alphaproteobacteria.</title>
        <authorList>
            <consortium name="US DOE Joint Genome Institute"/>
            <person name="Brown P.J."/>
            <person name="Kysela D.T."/>
            <person name="Buechlein A."/>
            <person name="Hemmerich C."/>
            <person name="Brun Y.V."/>
        </authorList>
    </citation>
    <scope>NUCLEOTIDE SEQUENCE [LARGE SCALE GENOMIC DNA]</scope>
    <source>
        <strain evidence="2">ATCC 49814 / DSM 5838 / IFAM 1418</strain>
    </source>
</reference>
<accession>C6XP70</accession>
<name>C6XP70_HIRBI</name>
<dbReference type="InterPro" id="IPR012349">
    <property type="entry name" value="Split_barrel_FMN-bd"/>
</dbReference>
<evidence type="ECO:0000313" key="1">
    <source>
        <dbReference type="EMBL" id="ACT60250.1"/>
    </source>
</evidence>
<organism evidence="1 2">
    <name type="scientific">Hirschia baltica (strain ATCC 49814 / DSM 5838 / IFAM 1418)</name>
    <dbReference type="NCBI Taxonomy" id="582402"/>
    <lineage>
        <taxon>Bacteria</taxon>
        <taxon>Pseudomonadati</taxon>
        <taxon>Pseudomonadota</taxon>
        <taxon>Alphaproteobacteria</taxon>
        <taxon>Hyphomonadales</taxon>
        <taxon>Hyphomonadaceae</taxon>
        <taxon>Hirschia</taxon>
    </lineage>
</organism>
<dbReference type="PANTHER" id="PTHR35802">
    <property type="entry name" value="PROTEASE SYNTHASE AND SPORULATION PROTEIN PAI 2"/>
    <property type="match status" value="1"/>
</dbReference>
<dbReference type="SUPFAM" id="SSF50475">
    <property type="entry name" value="FMN-binding split barrel"/>
    <property type="match status" value="1"/>
</dbReference>
<gene>
    <name evidence="1" type="ordered locus">Hbal_2575</name>
</gene>
<keyword evidence="2" id="KW-1185">Reference proteome</keyword>
<dbReference type="Proteomes" id="UP000002745">
    <property type="component" value="Chromosome"/>
</dbReference>
<dbReference type="InterPro" id="IPR007396">
    <property type="entry name" value="TR_PAI2-type"/>
</dbReference>
<dbReference type="HOGENOM" id="CLU_065853_3_0_5"/>
<evidence type="ECO:0000313" key="2">
    <source>
        <dbReference type="Proteomes" id="UP000002745"/>
    </source>
</evidence>
<dbReference type="eggNOG" id="COG2808">
    <property type="taxonomic scope" value="Bacteria"/>
</dbReference>
<dbReference type="Gene3D" id="2.30.110.10">
    <property type="entry name" value="Electron Transport, Fmn-binding Protein, Chain A"/>
    <property type="match status" value="1"/>
</dbReference>
<dbReference type="Pfam" id="PF04299">
    <property type="entry name" value="FMN_bind_2"/>
    <property type="match status" value="1"/>
</dbReference>
<dbReference type="KEGG" id="hba:Hbal_2575"/>
<dbReference type="EMBL" id="CP001678">
    <property type="protein sequence ID" value="ACT60250.1"/>
    <property type="molecule type" value="Genomic_DNA"/>
</dbReference>
<dbReference type="STRING" id="582402.Hbal_2575"/>
<proteinExistence type="predicted"/>
<dbReference type="PANTHER" id="PTHR35802:SF1">
    <property type="entry name" value="PROTEASE SYNTHASE AND SPORULATION PROTEIN PAI 2"/>
    <property type="match status" value="1"/>
</dbReference>
<protein>
    <submittedName>
        <fullName evidence="1">FMN-binding negative transcriptional regulator</fullName>
    </submittedName>
</protein>
<sequence length="205" mass="23430">MTHENETAGYADKDIRDLIAAYPLAWVCSMGGSEARLLPLVGVYDENDKLVELIGHLVRESPLALKFVEDPRVNILFTGPHSYISPSQAGRRNWGPTWNYAQIQIQAEISVEPELTPESLEVLVEHVEKDMALPWRIEELGPRYEMMLPKIIGFRVKIQHTKAIFKLGQDENLETLKSILSTLPKGDLFDWMCRFNQKRLEVEGK</sequence>
<dbReference type="RefSeq" id="WP_015828400.1">
    <property type="nucleotide sequence ID" value="NC_012982.1"/>
</dbReference>